<name>A0AAE1IXH8_9FABA</name>
<comment type="caution">
    <text evidence="5">The sequence shown here is derived from an EMBL/GenBank/DDBJ whole genome shotgun (WGS) entry which is preliminary data.</text>
</comment>
<dbReference type="InterPro" id="IPR000719">
    <property type="entry name" value="Prot_kinase_dom"/>
</dbReference>
<evidence type="ECO:0000259" key="4">
    <source>
        <dbReference type="PROSITE" id="PS50011"/>
    </source>
</evidence>
<dbReference type="PANTHER" id="PTHR27001">
    <property type="entry name" value="OS01G0253100 PROTEIN"/>
    <property type="match status" value="1"/>
</dbReference>
<dbReference type="GO" id="GO:0004672">
    <property type="term" value="F:protein kinase activity"/>
    <property type="evidence" value="ECO:0007669"/>
    <property type="project" value="InterPro"/>
</dbReference>
<feature type="domain" description="Protein kinase" evidence="4">
    <location>
        <begin position="81"/>
        <end position="358"/>
    </location>
</feature>
<dbReference type="InterPro" id="IPR001245">
    <property type="entry name" value="Ser-Thr/Tyr_kinase_cat_dom"/>
</dbReference>
<keyword evidence="2" id="KW-0067">ATP-binding</keyword>
<dbReference type="GO" id="GO:0005524">
    <property type="term" value="F:ATP binding"/>
    <property type="evidence" value="ECO:0007669"/>
    <property type="project" value="UniProtKB-KW"/>
</dbReference>
<dbReference type="PANTHER" id="PTHR27001:SF39">
    <property type="entry name" value="PROTEIN KINASE SUPERFAMILY PROTEIN"/>
    <property type="match status" value="1"/>
</dbReference>
<dbReference type="PROSITE" id="PS50011">
    <property type="entry name" value="PROTEIN_KINASE_DOM"/>
    <property type="match status" value="1"/>
</dbReference>
<proteinExistence type="predicted"/>
<dbReference type="Proteomes" id="UP001293593">
    <property type="component" value="Unassembled WGS sequence"/>
</dbReference>
<evidence type="ECO:0000313" key="6">
    <source>
        <dbReference type="Proteomes" id="UP001293593"/>
    </source>
</evidence>
<dbReference type="GO" id="GO:0005886">
    <property type="term" value="C:plasma membrane"/>
    <property type="evidence" value="ECO:0007669"/>
    <property type="project" value="TreeGrafter"/>
</dbReference>
<dbReference type="EMBL" id="JAWXYG010000011">
    <property type="protein sequence ID" value="KAK4259752.1"/>
    <property type="molecule type" value="Genomic_DNA"/>
</dbReference>
<evidence type="ECO:0000313" key="5">
    <source>
        <dbReference type="EMBL" id="KAK4259752.1"/>
    </source>
</evidence>
<sequence>MSFLADHIAYDLAIIGLSIFLFVLAIVLFFICKKKPVQSDEKEQEDYEEDDEENQKAIVPPVKICGRAYSLMDIDAATDGFNQRRIMAKDLTGTLYAGVLQNGDLLAVKRIHPSLVLRNAGLSGFSSVMKRLSSAQHPNIVSIIWFSEAPGERIIVMEFVGTLSLEFYLHQNPDGNSLLDWNQRLKIAAGAARGLHYLHQIASPNIVHGCVKSSNILIDINFTARVSDYGLNFLAPQEKRALIGHVDEEYWITNNGGGSCKESDVYGFGVLLLELLSGRGCEEGLLVKWALPLIKEMRYGEVFDPRLVIPSEIKPLVRLAKVASACVGNSRKCRPSIAQVSTILNHLEREVCFMTSQH</sequence>
<feature type="transmembrane region" description="Helical" evidence="3">
    <location>
        <begin position="12"/>
        <end position="32"/>
    </location>
</feature>
<gene>
    <name evidence="5" type="ORF">QN277_006053</name>
</gene>
<dbReference type="Gene3D" id="3.30.200.20">
    <property type="entry name" value="Phosphorylase Kinase, domain 1"/>
    <property type="match status" value="1"/>
</dbReference>
<keyword evidence="6" id="KW-1185">Reference proteome</keyword>
<dbReference type="Gene3D" id="1.10.510.10">
    <property type="entry name" value="Transferase(Phosphotransferase) domain 1"/>
    <property type="match status" value="1"/>
</dbReference>
<dbReference type="InterPro" id="IPR011009">
    <property type="entry name" value="Kinase-like_dom_sf"/>
</dbReference>
<accession>A0AAE1IXH8</accession>
<dbReference type="FunFam" id="3.30.200.20:FF:000638">
    <property type="entry name" value="serine/threonine-protein kinase-like protein ACR4"/>
    <property type="match status" value="1"/>
</dbReference>
<reference evidence="5" key="1">
    <citation type="submission" date="2023-10" db="EMBL/GenBank/DDBJ databases">
        <title>Chromosome-level genome of the transformable northern wattle, Acacia crassicarpa.</title>
        <authorList>
            <person name="Massaro I."/>
            <person name="Sinha N.R."/>
            <person name="Poethig S."/>
            <person name="Leichty A.R."/>
        </authorList>
    </citation>
    <scope>NUCLEOTIDE SEQUENCE</scope>
    <source>
        <strain evidence="5">Acra3RX</strain>
        <tissue evidence="5">Leaf</tissue>
    </source>
</reference>
<keyword evidence="1" id="KW-0547">Nucleotide-binding</keyword>
<dbReference type="Pfam" id="PF07714">
    <property type="entry name" value="PK_Tyr_Ser-Thr"/>
    <property type="match status" value="1"/>
</dbReference>
<organism evidence="5 6">
    <name type="scientific">Acacia crassicarpa</name>
    <name type="common">northern wattle</name>
    <dbReference type="NCBI Taxonomy" id="499986"/>
    <lineage>
        <taxon>Eukaryota</taxon>
        <taxon>Viridiplantae</taxon>
        <taxon>Streptophyta</taxon>
        <taxon>Embryophyta</taxon>
        <taxon>Tracheophyta</taxon>
        <taxon>Spermatophyta</taxon>
        <taxon>Magnoliopsida</taxon>
        <taxon>eudicotyledons</taxon>
        <taxon>Gunneridae</taxon>
        <taxon>Pentapetalae</taxon>
        <taxon>rosids</taxon>
        <taxon>fabids</taxon>
        <taxon>Fabales</taxon>
        <taxon>Fabaceae</taxon>
        <taxon>Caesalpinioideae</taxon>
        <taxon>mimosoid clade</taxon>
        <taxon>Acacieae</taxon>
        <taxon>Acacia</taxon>
    </lineage>
</organism>
<dbReference type="FunFam" id="1.10.510.10:FF:000477">
    <property type="entry name" value="Receptor protein kinase CRINKLY4"/>
    <property type="match status" value="1"/>
</dbReference>
<keyword evidence="3" id="KW-0472">Membrane</keyword>
<keyword evidence="3" id="KW-1133">Transmembrane helix</keyword>
<protein>
    <recommendedName>
        <fullName evidence="4">Protein kinase domain-containing protein</fullName>
    </recommendedName>
</protein>
<dbReference type="AlphaFoldDB" id="A0AAE1IXH8"/>
<evidence type="ECO:0000256" key="3">
    <source>
        <dbReference type="SAM" id="Phobius"/>
    </source>
</evidence>
<dbReference type="SUPFAM" id="SSF56112">
    <property type="entry name" value="Protein kinase-like (PK-like)"/>
    <property type="match status" value="1"/>
</dbReference>
<evidence type="ECO:0000256" key="1">
    <source>
        <dbReference type="ARBA" id="ARBA00022741"/>
    </source>
</evidence>
<evidence type="ECO:0000256" key="2">
    <source>
        <dbReference type="ARBA" id="ARBA00022840"/>
    </source>
</evidence>
<keyword evidence="3" id="KW-0812">Transmembrane</keyword>